<dbReference type="Pfam" id="PF20586">
    <property type="entry name" value="DUF6788"/>
    <property type="match status" value="1"/>
</dbReference>
<dbReference type="EMBL" id="LWCI01000142">
    <property type="protein sequence ID" value="KZS59132.1"/>
    <property type="molecule type" value="Genomic_DNA"/>
</dbReference>
<name>A0A163X9H0_9MYCO</name>
<dbReference type="AlphaFoldDB" id="A0A163X9H0"/>
<evidence type="ECO:0000313" key="3">
    <source>
        <dbReference type="Proteomes" id="UP000077342"/>
    </source>
</evidence>
<feature type="domain" description="DUF6788" evidence="1">
    <location>
        <begin position="16"/>
        <end position="61"/>
    </location>
</feature>
<evidence type="ECO:0000259" key="1">
    <source>
        <dbReference type="Pfam" id="PF20586"/>
    </source>
</evidence>
<accession>A0A163X9H0</accession>
<protein>
    <recommendedName>
        <fullName evidence="1">DUF6788 domain-containing protein</fullName>
    </recommendedName>
</protein>
<reference evidence="3" key="1">
    <citation type="submission" date="2016-04" db="EMBL/GenBank/DDBJ databases">
        <authorList>
            <person name="Strapagiel D."/>
            <person name="Borowka P."/>
            <person name="Marciniak B."/>
            <person name="Bakula Z."/>
            <person name="Van Ingen J."/>
            <person name="Safianowska A."/>
            <person name="Dziadek J."/>
            <person name="Jagielski T."/>
        </authorList>
    </citation>
    <scope>NUCLEOTIDE SEQUENCE [LARGE SCALE GENOMIC DNA]</scope>
    <source>
        <strain evidence="3">1010001458</strain>
    </source>
</reference>
<sequence>MLGGTADRVCLGFIATGTVIERSTRCGTPGCRCHAEPPQLHGPYHQWTTKSAGKTVTRRLTSRQAALYREWIDNNRRLRQLIEQMRQISARAAELILPPDTPAT</sequence>
<evidence type="ECO:0000313" key="2">
    <source>
        <dbReference type="EMBL" id="KZS59132.1"/>
    </source>
</evidence>
<dbReference type="InterPro" id="IPR046738">
    <property type="entry name" value="DUF6788"/>
</dbReference>
<organism evidence="2 3">
    <name type="scientific">Mycobacterium ostraviense</name>
    <dbReference type="NCBI Taxonomy" id="2738409"/>
    <lineage>
        <taxon>Bacteria</taxon>
        <taxon>Bacillati</taxon>
        <taxon>Actinomycetota</taxon>
        <taxon>Actinomycetes</taxon>
        <taxon>Mycobacteriales</taxon>
        <taxon>Mycobacteriaceae</taxon>
        <taxon>Mycobacterium</taxon>
    </lineage>
</organism>
<gene>
    <name evidence="2" type="ORF">A4G28_02705</name>
</gene>
<comment type="caution">
    <text evidence="2">The sequence shown here is derived from an EMBL/GenBank/DDBJ whole genome shotgun (WGS) entry which is preliminary data.</text>
</comment>
<dbReference type="Proteomes" id="UP000077342">
    <property type="component" value="Unassembled WGS sequence"/>
</dbReference>
<proteinExistence type="predicted"/>
<keyword evidence="3" id="KW-1185">Reference proteome</keyword>